<feature type="chain" id="PRO_5018205301" description="Secreted protein" evidence="1">
    <location>
        <begin position="28"/>
        <end position="119"/>
    </location>
</feature>
<dbReference type="AlphaFoldDB" id="A0A3L6EB72"/>
<evidence type="ECO:0000313" key="2">
    <source>
        <dbReference type="EMBL" id="PWZ18226.1"/>
    </source>
</evidence>
<feature type="signal peptide" evidence="1">
    <location>
        <begin position="1"/>
        <end position="27"/>
    </location>
</feature>
<sequence>MGVQSFSSSSVMASWCLTALHYLVALAVDLVGPPHVEPASSAIVTQLHASTSPSPTQPCYSLVVVRSYFPPAICRLAMMRVVVFDLISSSDTLFAVLRLLVVSTIWAMRAVDLDTPSHI</sequence>
<name>A0A3L6EB72_MAIZE</name>
<dbReference type="Proteomes" id="UP000251960">
    <property type="component" value="Chromosome 6"/>
</dbReference>
<reference evidence="2" key="1">
    <citation type="journal article" date="2018" name="Nat. Genet.">
        <title>Extensive intraspecific gene order and gene structural variations between Mo17 and other maize genomes.</title>
        <authorList>
            <person name="Sun S."/>
            <person name="Zhou Y."/>
            <person name="Chen J."/>
            <person name="Shi J."/>
            <person name="Zhao H."/>
            <person name="Zhao H."/>
            <person name="Song W."/>
            <person name="Zhang M."/>
            <person name="Cui Y."/>
            <person name="Dong X."/>
            <person name="Liu H."/>
            <person name="Ma X."/>
            <person name="Jiao Y."/>
            <person name="Wang B."/>
            <person name="Wei X."/>
            <person name="Stein J.C."/>
            <person name="Glaubitz J.C."/>
            <person name="Lu F."/>
            <person name="Yu G."/>
            <person name="Liang C."/>
            <person name="Fengler K."/>
            <person name="Li B."/>
            <person name="Rafalski A."/>
            <person name="Schnable P.S."/>
            <person name="Ware D.H."/>
            <person name="Buckler E.S."/>
            <person name="Lai J."/>
        </authorList>
    </citation>
    <scope>NUCLEOTIDE SEQUENCE [LARGE SCALE GENOMIC DNA]</scope>
    <source>
        <tissue evidence="2">Seedling</tissue>
    </source>
</reference>
<evidence type="ECO:0008006" key="3">
    <source>
        <dbReference type="Google" id="ProtNLM"/>
    </source>
</evidence>
<gene>
    <name evidence="2" type="ORF">Zm00014a_029327</name>
</gene>
<keyword evidence="1" id="KW-0732">Signal</keyword>
<organism evidence="2">
    <name type="scientific">Zea mays</name>
    <name type="common">Maize</name>
    <dbReference type="NCBI Taxonomy" id="4577"/>
    <lineage>
        <taxon>Eukaryota</taxon>
        <taxon>Viridiplantae</taxon>
        <taxon>Streptophyta</taxon>
        <taxon>Embryophyta</taxon>
        <taxon>Tracheophyta</taxon>
        <taxon>Spermatophyta</taxon>
        <taxon>Magnoliopsida</taxon>
        <taxon>Liliopsida</taxon>
        <taxon>Poales</taxon>
        <taxon>Poaceae</taxon>
        <taxon>PACMAD clade</taxon>
        <taxon>Panicoideae</taxon>
        <taxon>Andropogonodae</taxon>
        <taxon>Andropogoneae</taxon>
        <taxon>Tripsacinae</taxon>
        <taxon>Zea</taxon>
    </lineage>
</organism>
<proteinExistence type="predicted"/>
<accession>A0A3L6EB72</accession>
<protein>
    <recommendedName>
        <fullName evidence="3">Secreted protein</fullName>
    </recommendedName>
</protein>
<evidence type="ECO:0000256" key="1">
    <source>
        <dbReference type="SAM" id="SignalP"/>
    </source>
</evidence>
<comment type="caution">
    <text evidence="2">The sequence shown here is derived from an EMBL/GenBank/DDBJ whole genome shotgun (WGS) entry which is preliminary data.</text>
</comment>
<dbReference type="EMBL" id="NCVQ01000007">
    <property type="protein sequence ID" value="PWZ18226.1"/>
    <property type="molecule type" value="Genomic_DNA"/>
</dbReference>